<organism evidence="1 2">
    <name type="scientific">Cylicostephanus goldi</name>
    <name type="common">Nematode worm</name>
    <dbReference type="NCBI Taxonomy" id="71465"/>
    <lineage>
        <taxon>Eukaryota</taxon>
        <taxon>Metazoa</taxon>
        <taxon>Ecdysozoa</taxon>
        <taxon>Nematoda</taxon>
        <taxon>Chromadorea</taxon>
        <taxon>Rhabditida</taxon>
        <taxon>Rhabditina</taxon>
        <taxon>Rhabditomorpha</taxon>
        <taxon>Strongyloidea</taxon>
        <taxon>Strongylidae</taxon>
        <taxon>Cylicostephanus</taxon>
    </lineage>
</organism>
<sequence>MLPIGCPGCEERFSTYEELAIHCGNQRANVDASFVQTTGAGPKPSNIQPPFKTVCLISHRNMDGNKLCKKEGEAVFSRRTDGHTTQQILQLDHVFLQTCFLYGRRDPPEDGENIV</sequence>
<name>A0A3P6SGA1_CYLGO</name>
<evidence type="ECO:0000313" key="2">
    <source>
        <dbReference type="Proteomes" id="UP000271889"/>
    </source>
</evidence>
<dbReference type="AlphaFoldDB" id="A0A3P6SGA1"/>
<keyword evidence="2" id="KW-1185">Reference proteome</keyword>
<evidence type="ECO:0000313" key="1">
    <source>
        <dbReference type="EMBL" id="VDK68623.1"/>
    </source>
</evidence>
<dbReference type="EMBL" id="UYRV01021025">
    <property type="protein sequence ID" value="VDK68623.1"/>
    <property type="molecule type" value="Genomic_DNA"/>
</dbReference>
<accession>A0A3P6SGA1</accession>
<protein>
    <submittedName>
        <fullName evidence="1">Uncharacterized protein</fullName>
    </submittedName>
</protein>
<dbReference type="Proteomes" id="UP000271889">
    <property type="component" value="Unassembled WGS sequence"/>
</dbReference>
<gene>
    <name evidence="1" type="ORF">CGOC_LOCUS6432</name>
</gene>
<proteinExistence type="predicted"/>
<reference evidence="1 2" key="1">
    <citation type="submission" date="2018-11" db="EMBL/GenBank/DDBJ databases">
        <authorList>
            <consortium name="Pathogen Informatics"/>
        </authorList>
    </citation>
    <scope>NUCLEOTIDE SEQUENCE [LARGE SCALE GENOMIC DNA]</scope>
</reference>